<gene>
    <name evidence="3" type="ORF">M8C21_009324</name>
</gene>
<dbReference type="Proteomes" id="UP001206925">
    <property type="component" value="Unassembled WGS sequence"/>
</dbReference>
<evidence type="ECO:0000313" key="4">
    <source>
        <dbReference type="Proteomes" id="UP001206925"/>
    </source>
</evidence>
<evidence type="ECO:0000313" key="3">
    <source>
        <dbReference type="EMBL" id="KAI7747789.1"/>
    </source>
</evidence>
<dbReference type="AlphaFoldDB" id="A0AAD5GNS6"/>
<proteinExistence type="predicted"/>
<reference evidence="3" key="1">
    <citation type="submission" date="2022-06" db="EMBL/GenBank/DDBJ databases">
        <title>Uncovering the hologenomic basis of an extraordinary plant invasion.</title>
        <authorList>
            <person name="Bieker V.C."/>
            <person name="Martin M.D."/>
            <person name="Gilbert T."/>
            <person name="Hodgins K."/>
            <person name="Battlay P."/>
            <person name="Petersen B."/>
            <person name="Wilson J."/>
        </authorList>
    </citation>
    <scope>NUCLEOTIDE SEQUENCE</scope>
    <source>
        <strain evidence="3">AA19_3_7</strain>
        <tissue evidence="3">Leaf</tissue>
    </source>
</reference>
<dbReference type="EMBL" id="JAMZMK010006687">
    <property type="protein sequence ID" value="KAI7747789.1"/>
    <property type="molecule type" value="Genomic_DNA"/>
</dbReference>
<keyword evidence="2" id="KW-0812">Transmembrane</keyword>
<sequence length="297" mass="33356">MEFMRLVDEQVNRNELHSVTKQGDWPKAESILGKNKVVLTEALRSDGSTILHIAVGIGHNNFVKQLLSYMNDEQVVQQRDSDGSTTLHIAAIVGNTDIADLLVKRNRMLLRVKGYKGVEPLQKAYEYMHLDTIGYLLKSVNDDGKTELQSSLTRSVQPDDDIAVNLLVNAISAKQYSLALELVQNFPKSASRSDDVLMALAKNFPSGLDHWEKLVYPSPLSWLDNIRLKVEALTIVLFLGFPVFVLYKFIVKGSPSDKGIATLLFKSVILTVQAWLALPFVFTNVNQRMILILVFKR</sequence>
<keyword evidence="2" id="KW-0472">Membrane</keyword>
<dbReference type="InterPro" id="IPR002110">
    <property type="entry name" value="Ankyrin_rpt"/>
</dbReference>
<dbReference type="PROSITE" id="PS50088">
    <property type="entry name" value="ANK_REPEAT"/>
    <property type="match status" value="2"/>
</dbReference>
<dbReference type="PANTHER" id="PTHR47303">
    <property type="match status" value="1"/>
</dbReference>
<organism evidence="3 4">
    <name type="scientific">Ambrosia artemisiifolia</name>
    <name type="common">Common ragweed</name>
    <dbReference type="NCBI Taxonomy" id="4212"/>
    <lineage>
        <taxon>Eukaryota</taxon>
        <taxon>Viridiplantae</taxon>
        <taxon>Streptophyta</taxon>
        <taxon>Embryophyta</taxon>
        <taxon>Tracheophyta</taxon>
        <taxon>Spermatophyta</taxon>
        <taxon>Magnoliopsida</taxon>
        <taxon>eudicotyledons</taxon>
        <taxon>Gunneridae</taxon>
        <taxon>Pentapetalae</taxon>
        <taxon>asterids</taxon>
        <taxon>campanulids</taxon>
        <taxon>Asterales</taxon>
        <taxon>Asteraceae</taxon>
        <taxon>Asteroideae</taxon>
        <taxon>Heliantheae alliance</taxon>
        <taxon>Heliantheae</taxon>
        <taxon>Ambrosia</taxon>
    </lineage>
</organism>
<dbReference type="Gene3D" id="1.25.40.20">
    <property type="entry name" value="Ankyrin repeat-containing domain"/>
    <property type="match status" value="1"/>
</dbReference>
<dbReference type="InterPro" id="IPR036770">
    <property type="entry name" value="Ankyrin_rpt-contain_sf"/>
</dbReference>
<feature type="repeat" description="ANK" evidence="1">
    <location>
        <begin position="82"/>
        <end position="106"/>
    </location>
</feature>
<evidence type="ECO:0000256" key="2">
    <source>
        <dbReference type="SAM" id="Phobius"/>
    </source>
</evidence>
<dbReference type="Pfam" id="PF12796">
    <property type="entry name" value="Ank_2"/>
    <property type="match status" value="1"/>
</dbReference>
<feature type="transmembrane region" description="Helical" evidence="2">
    <location>
        <begin position="232"/>
        <end position="251"/>
    </location>
</feature>
<feature type="transmembrane region" description="Helical" evidence="2">
    <location>
        <begin position="263"/>
        <end position="282"/>
    </location>
</feature>
<keyword evidence="1" id="KW-0040">ANK repeat</keyword>
<keyword evidence="4" id="KW-1185">Reference proteome</keyword>
<keyword evidence="2" id="KW-1133">Transmembrane helix</keyword>
<evidence type="ECO:0000256" key="1">
    <source>
        <dbReference type="PROSITE-ProRule" id="PRU00023"/>
    </source>
</evidence>
<comment type="caution">
    <text evidence="3">The sequence shown here is derived from an EMBL/GenBank/DDBJ whole genome shotgun (WGS) entry which is preliminary data.</text>
</comment>
<dbReference type="SUPFAM" id="SSF48403">
    <property type="entry name" value="Ankyrin repeat"/>
    <property type="match status" value="1"/>
</dbReference>
<dbReference type="PROSITE" id="PS50297">
    <property type="entry name" value="ANK_REP_REGION"/>
    <property type="match status" value="2"/>
</dbReference>
<protein>
    <recommendedName>
        <fullName evidence="5">PGG domain-containing protein</fullName>
    </recommendedName>
</protein>
<accession>A0AAD5GNS6</accession>
<dbReference type="SMART" id="SM00248">
    <property type="entry name" value="ANK"/>
    <property type="match status" value="3"/>
</dbReference>
<evidence type="ECO:0008006" key="5">
    <source>
        <dbReference type="Google" id="ProtNLM"/>
    </source>
</evidence>
<feature type="repeat" description="ANK" evidence="1">
    <location>
        <begin position="46"/>
        <end position="78"/>
    </location>
</feature>
<dbReference type="PANTHER" id="PTHR47303:SF1">
    <property type="entry name" value="NF-KAPPA-B INHIBITOR BETA"/>
    <property type="match status" value="1"/>
</dbReference>
<name>A0AAD5GNS6_AMBAR</name>